<evidence type="ECO:0000256" key="1">
    <source>
        <dbReference type="SAM" id="Phobius"/>
    </source>
</evidence>
<keyword evidence="1" id="KW-0472">Membrane</keyword>
<dbReference type="AlphaFoldDB" id="A0A3N4LAX0"/>
<keyword evidence="1" id="KW-0812">Transmembrane</keyword>
<dbReference type="Proteomes" id="UP000267821">
    <property type="component" value="Unassembled WGS sequence"/>
</dbReference>
<protein>
    <submittedName>
        <fullName evidence="2">Uncharacterized protein</fullName>
    </submittedName>
</protein>
<dbReference type="InParanoid" id="A0A3N4LAX0"/>
<name>A0A3N4LAX0_9PEZI</name>
<accession>A0A3N4LAX0</accession>
<keyword evidence="3" id="KW-1185">Reference proteome</keyword>
<organism evidence="2 3">
    <name type="scientific">Terfezia boudieri ATCC MYA-4762</name>
    <dbReference type="NCBI Taxonomy" id="1051890"/>
    <lineage>
        <taxon>Eukaryota</taxon>
        <taxon>Fungi</taxon>
        <taxon>Dikarya</taxon>
        <taxon>Ascomycota</taxon>
        <taxon>Pezizomycotina</taxon>
        <taxon>Pezizomycetes</taxon>
        <taxon>Pezizales</taxon>
        <taxon>Pezizaceae</taxon>
        <taxon>Terfezia</taxon>
    </lineage>
</organism>
<keyword evidence="1" id="KW-1133">Transmembrane helix</keyword>
<evidence type="ECO:0000313" key="3">
    <source>
        <dbReference type="Proteomes" id="UP000267821"/>
    </source>
</evidence>
<feature type="transmembrane region" description="Helical" evidence="1">
    <location>
        <begin position="20"/>
        <end position="40"/>
    </location>
</feature>
<proteinExistence type="predicted"/>
<dbReference type="EMBL" id="ML121579">
    <property type="protein sequence ID" value="RPB20010.1"/>
    <property type="molecule type" value="Genomic_DNA"/>
</dbReference>
<sequence>MESSSVLFCGSTRVFYTRHILWLFFILCMTLERCCFSYFPLERVVIRCVFPLERYFFLMGWVRLFNFLPVLRV</sequence>
<evidence type="ECO:0000313" key="2">
    <source>
        <dbReference type="EMBL" id="RPB20010.1"/>
    </source>
</evidence>
<reference evidence="2 3" key="1">
    <citation type="journal article" date="2018" name="Nat. Ecol. Evol.">
        <title>Pezizomycetes genomes reveal the molecular basis of ectomycorrhizal truffle lifestyle.</title>
        <authorList>
            <person name="Murat C."/>
            <person name="Payen T."/>
            <person name="Noel B."/>
            <person name="Kuo A."/>
            <person name="Morin E."/>
            <person name="Chen J."/>
            <person name="Kohler A."/>
            <person name="Krizsan K."/>
            <person name="Balestrini R."/>
            <person name="Da Silva C."/>
            <person name="Montanini B."/>
            <person name="Hainaut M."/>
            <person name="Levati E."/>
            <person name="Barry K.W."/>
            <person name="Belfiori B."/>
            <person name="Cichocki N."/>
            <person name="Clum A."/>
            <person name="Dockter R.B."/>
            <person name="Fauchery L."/>
            <person name="Guy J."/>
            <person name="Iotti M."/>
            <person name="Le Tacon F."/>
            <person name="Lindquist E.A."/>
            <person name="Lipzen A."/>
            <person name="Malagnac F."/>
            <person name="Mello A."/>
            <person name="Molinier V."/>
            <person name="Miyauchi S."/>
            <person name="Poulain J."/>
            <person name="Riccioni C."/>
            <person name="Rubini A."/>
            <person name="Sitrit Y."/>
            <person name="Splivallo R."/>
            <person name="Traeger S."/>
            <person name="Wang M."/>
            <person name="Zifcakova L."/>
            <person name="Wipf D."/>
            <person name="Zambonelli A."/>
            <person name="Paolocci F."/>
            <person name="Nowrousian M."/>
            <person name="Ottonello S."/>
            <person name="Baldrian P."/>
            <person name="Spatafora J.W."/>
            <person name="Henrissat B."/>
            <person name="Nagy L.G."/>
            <person name="Aury J.M."/>
            <person name="Wincker P."/>
            <person name="Grigoriev I.V."/>
            <person name="Bonfante P."/>
            <person name="Martin F.M."/>
        </authorList>
    </citation>
    <scope>NUCLEOTIDE SEQUENCE [LARGE SCALE GENOMIC DNA]</scope>
    <source>
        <strain evidence="2 3">ATCC MYA-4762</strain>
    </source>
</reference>
<gene>
    <name evidence="2" type="ORF">L211DRAFT_578226</name>
</gene>